<evidence type="ECO:0000256" key="11">
    <source>
        <dbReference type="SAM" id="MobiDB-lite"/>
    </source>
</evidence>
<dbReference type="Proteomes" id="UP000317494">
    <property type="component" value="Unassembled WGS sequence"/>
</dbReference>
<dbReference type="PROSITE" id="PS00061">
    <property type="entry name" value="ADH_SHORT"/>
    <property type="match status" value="2"/>
</dbReference>
<dbReference type="PANTHER" id="PTHR45024">
    <property type="entry name" value="DEHYDROGENASES, SHORT CHAIN"/>
    <property type="match status" value="1"/>
</dbReference>
<comment type="subcellular location">
    <subcellularLocation>
        <location evidence="1">Peroxisome</location>
    </subcellularLocation>
</comment>
<dbReference type="Pfam" id="PF01575">
    <property type="entry name" value="MaoC_dehydratas"/>
    <property type="match status" value="1"/>
</dbReference>
<dbReference type="Gene3D" id="3.40.50.720">
    <property type="entry name" value="NAD(P)-binding Rossmann-like Domain"/>
    <property type="match status" value="2"/>
</dbReference>
<dbReference type="Gene3D" id="3.10.129.10">
    <property type="entry name" value="Hotdog Thioesterase"/>
    <property type="match status" value="1"/>
</dbReference>
<keyword evidence="5" id="KW-0521">NADP</keyword>
<dbReference type="STRING" id="286115.A0A507DRZ7"/>
<dbReference type="PRINTS" id="PR00080">
    <property type="entry name" value="SDRFAMILY"/>
</dbReference>
<dbReference type="InterPro" id="IPR002347">
    <property type="entry name" value="SDR_fam"/>
</dbReference>
<keyword evidence="6" id="KW-0560">Oxidoreductase</keyword>
<evidence type="ECO:0000313" key="13">
    <source>
        <dbReference type="EMBL" id="TPX53640.1"/>
    </source>
</evidence>
<dbReference type="FunFam" id="3.40.50.720:FF:000185">
    <property type="entry name" value="peroxisomal multifunctional enzyme type 2"/>
    <property type="match status" value="2"/>
</dbReference>
<evidence type="ECO:0000256" key="6">
    <source>
        <dbReference type="ARBA" id="ARBA00023002"/>
    </source>
</evidence>
<dbReference type="GO" id="GO:0006635">
    <property type="term" value="P:fatty acid beta-oxidation"/>
    <property type="evidence" value="ECO:0007669"/>
    <property type="project" value="UniProtKB-UniPathway"/>
</dbReference>
<dbReference type="GO" id="GO:0016853">
    <property type="term" value="F:isomerase activity"/>
    <property type="evidence" value="ECO:0007669"/>
    <property type="project" value="UniProtKB-KW"/>
</dbReference>
<evidence type="ECO:0000256" key="10">
    <source>
        <dbReference type="ARBA" id="ARBA00023239"/>
    </source>
</evidence>
<dbReference type="Gene3D" id="1.10.287.4290">
    <property type="match status" value="2"/>
</dbReference>
<dbReference type="SUPFAM" id="SSF51735">
    <property type="entry name" value="NAD(P)-binding Rossmann-fold domains"/>
    <property type="match status" value="2"/>
</dbReference>
<dbReference type="PRINTS" id="PR00081">
    <property type="entry name" value="GDHRDH"/>
</dbReference>
<dbReference type="GO" id="GO:0004300">
    <property type="term" value="F:enoyl-CoA hydratase activity"/>
    <property type="evidence" value="ECO:0007669"/>
    <property type="project" value="UniProtKB-ARBA"/>
</dbReference>
<comment type="pathway">
    <text evidence="2">Lipid metabolism; fatty acid beta-oxidation.</text>
</comment>
<gene>
    <name evidence="13" type="ORF">SeMB42_g00635</name>
</gene>
<dbReference type="FunFam" id="3.10.129.10:FF:000013">
    <property type="entry name" value="Peroxisomal multifunctional enzyme type 2"/>
    <property type="match status" value="1"/>
</dbReference>
<keyword evidence="9" id="KW-0413">Isomerase</keyword>
<evidence type="ECO:0000256" key="9">
    <source>
        <dbReference type="ARBA" id="ARBA00023235"/>
    </source>
</evidence>
<evidence type="ECO:0000256" key="8">
    <source>
        <dbReference type="ARBA" id="ARBA00023140"/>
    </source>
</evidence>
<dbReference type="Pfam" id="PF22622">
    <property type="entry name" value="MFE-2_hydrat-2_N"/>
    <property type="match status" value="1"/>
</dbReference>
<evidence type="ECO:0000313" key="14">
    <source>
        <dbReference type="Proteomes" id="UP000317494"/>
    </source>
</evidence>
<keyword evidence="14" id="KW-1185">Reference proteome</keyword>
<dbReference type="CDD" id="cd05353">
    <property type="entry name" value="hydroxyacyl-CoA-like_DH_SDR_c-like"/>
    <property type="match status" value="2"/>
</dbReference>
<evidence type="ECO:0000256" key="3">
    <source>
        <dbReference type="ARBA" id="ARBA00006484"/>
    </source>
</evidence>
<dbReference type="AlphaFoldDB" id="A0A507DRZ7"/>
<proteinExistence type="inferred from homology"/>
<dbReference type="EMBL" id="QEAN01000013">
    <property type="protein sequence ID" value="TPX53640.1"/>
    <property type="molecule type" value="Genomic_DNA"/>
</dbReference>
<keyword evidence="10" id="KW-0456">Lyase</keyword>
<sequence>MSELSFKNRVVVVTGAGGGLGKAYATFFASRGAKVVVNDLGGSVSGDASGSSHRAADVVVNEIKTAGGTAVANYDSVEQGDQIIETAVKAFGRVDILINNAGILRDKTLARMSDQDFDLVNQVHVRGSYKCAKAAWPIMQKQEYGRIINTASAAGIYGNYGQANYSAAKFALHGFTLTLAREGAKKNIFCNTIAPVSASRMTESVMPPDLLAKVKPELVVPVVAYLCHESCTQNGVVLEAGAGFVSSLRWERSKGAHWKTDPTFTPAAVAAKWKEVTNFSGEVDHPASLADNDWLEHLKLAASSPPFSGDPKGLRYDGKVAVVTGAGAGLGRQYALMFARLGASVVVNDLGASFKGDGADTKAADVVVEEIRQLGGKAVGNYNSVEDGDKVIETAMKAFGRVDILVNNAGILRDISFARMSDSDWDLVWKVHMRGTYKCTKAAYDIMVKQKYGRIINTTSAVGLYGNFGQSNYSAAKLGIVGFSNTVAIEGAKNNILCNVVAPNAGTRMTATIMPAEMVEALKPDYVAPLTGYLAHESCTETGSLFEVGCGWAGKLRLQASKGVGFPINKPLLPEHIAAQFAEIVDFDHPSYPASINDSLSRAFANLTNVVQEKPIASPANKGSGPSIDVAGARKRQFAVDTFTYTERDVILYALGSGAKRFDLNFVYENAEEFVALPTYGVIPAFHAVMSSIDFGDFLPNYNPMMLLHGEQYLVLKKPIPTSGTLKSNSRIIDIQDKGSGAAVVIGTTTTDESGAVVVENEMTTFIRGMGGFAGGPQASPSRGNATAANNPPKRAPDAVVREKTSEEQAVLYRLSGDYNPLHVDPSMSKMGGFDVPILHGLCTLAYAGRHVLQKFCDNKPANFLAMKVRFASPVFPGETVETSMWKEGNKVIFQVKVVERNVVAISNAAVELADAAASANASAPSASLPSGSKVAVSGFASSVLFENIEQGLASMPSAQKKALVNKTKGVFQIDISNSAKKSQSWFVNLKEGEGSVGAGPAPGKSDVTIIISDNDFIQLSSGKADAQKLFMGGKLKLKGNMSLAMKLQDIFKAFPAQAAAGKASPGPAVSKLIVPGYQASQLIESLAAGISAMSEVDRKKQVQSVKAVFQFDISNGAKKVQSWWIDMKNGTGDVGVGAAPNKADCVISMDDKDFPDLASGKMDGQKAFMSGKLKLKGNMMLATNIYEHVNFQFQIVLVTNKYTSIELFYLYASSYTNARTTIRSPCELTDGVLIGAAIHQRDRIGCWHAEAKTNMEVPIAVMLWCT</sequence>
<dbReference type="SUPFAM" id="SSF54637">
    <property type="entry name" value="Thioesterase/thiol ester dehydrase-isomerase"/>
    <property type="match status" value="2"/>
</dbReference>
<dbReference type="GO" id="GO:0005777">
    <property type="term" value="C:peroxisome"/>
    <property type="evidence" value="ECO:0007669"/>
    <property type="project" value="UniProtKB-SubCell"/>
</dbReference>
<dbReference type="InterPro" id="IPR036527">
    <property type="entry name" value="SCP2_sterol-bd_dom_sf"/>
</dbReference>
<dbReference type="InterPro" id="IPR002539">
    <property type="entry name" value="MaoC-like_dom"/>
</dbReference>
<organism evidence="13 14">
    <name type="scientific">Synchytrium endobioticum</name>
    <dbReference type="NCBI Taxonomy" id="286115"/>
    <lineage>
        <taxon>Eukaryota</taxon>
        <taxon>Fungi</taxon>
        <taxon>Fungi incertae sedis</taxon>
        <taxon>Chytridiomycota</taxon>
        <taxon>Chytridiomycota incertae sedis</taxon>
        <taxon>Chytridiomycetes</taxon>
        <taxon>Synchytriales</taxon>
        <taxon>Synchytriaceae</taxon>
        <taxon>Synchytrium</taxon>
    </lineage>
</organism>
<evidence type="ECO:0000256" key="4">
    <source>
        <dbReference type="ARBA" id="ARBA00022832"/>
    </source>
</evidence>
<reference evidence="13 14" key="1">
    <citation type="journal article" date="2019" name="Sci. Rep.">
        <title>Comparative genomics of chytrid fungi reveal insights into the obligate biotrophic and pathogenic lifestyle of Synchytrium endobioticum.</title>
        <authorList>
            <person name="van de Vossenberg B.T.L.H."/>
            <person name="Warris S."/>
            <person name="Nguyen H.D.T."/>
            <person name="van Gent-Pelzer M.P.E."/>
            <person name="Joly D.L."/>
            <person name="van de Geest H.C."/>
            <person name="Bonants P.J.M."/>
            <person name="Smith D.S."/>
            <person name="Levesque C.A."/>
            <person name="van der Lee T.A.J."/>
        </authorList>
    </citation>
    <scope>NUCLEOTIDE SEQUENCE [LARGE SCALE GENOMIC DNA]</scope>
    <source>
        <strain evidence="13 14">MB42</strain>
    </source>
</reference>
<feature type="region of interest" description="Disordered" evidence="11">
    <location>
        <begin position="775"/>
        <end position="797"/>
    </location>
</feature>
<evidence type="ECO:0000256" key="2">
    <source>
        <dbReference type="ARBA" id="ARBA00005005"/>
    </source>
</evidence>
<dbReference type="InterPro" id="IPR057326">
    <property type="entry name" value="KR_dom"/>
</dbReference>
<dbReference type="PANTHER" id="PTHR45024:SF2">
    <property type="entry name" value="SCP2 DOMAIN-CONTAINING PROTEIN"/>
    <property type="match status" value="1"/>
</dbReference>
<accession>A0A507DRZ7</accession>
<feature type="domain" description="Ketoreductase" evidence="12">
    <location>
        <begin position="9"/>
        <end position="185"/>
    </location>
</feature>
<evidence type="ECO:0000259" key="12">
    <source>
        <dbReference type="SMART" id="SM00822"/>
    </source>
</evidence>
<dbReference type="Gene3D" id="3.30.1050.10">
    <property type="entry name" value="SCP2 sterol-binding domain"/>
    <property type="match status" value="2"/>
</dbReference>
<keyword evidence="4" id="KW-0276">Fatty acid metabolism</keyword>
<dbReference type="SUPFAM" id="SSF55718">
    <property type="entry name" value="SCP-like"/>
    <property type="match status" value="2"/>
</dbReference>
<dbReference type="InterPro" id="IPR051687">
    <property type="entry name" value="Peroxisomal_Beta-Oxidation"/>
</dbReference>
<dbReference type="InterPro" id="IPR029069">
    <property type="entry name" value="HotDog_dom_sf"/>
</dbReference>
<comment type="similarity">
    <text evidence="3">Belongs to the short-chain dehydrogenases/reductases (SDR) family.</text>
</comment>
<evidence type="ECO:0000256" key="5">
    <source>
        <dbReference type="ARBA" id="ARBA00022857"/>
    </source>
</evidence>
<dbReference type="UniPathway" id="UPA00659"/>
<feature type="compositionally biased region" description="Polar residues" evidence="11">
    <location>
        <begin position="779"/>
        <end position="790"/>
    </location>
</feature>
<evidence type="ECO:0000256" key="1">
    <source>
        <dbReference type="ARBA" id="ARBA00004275"/>
    </source>
</evidence>
<keyword evidence="7" id="KW-0443">Lipid metabolism</keyword>
<dbReference type="InterPro" id="IPR020904">
    <property type="entry name" value="Sc_DH/Rdtase_CS"/>
</dbReference>
<dbReference type="GO" id="GO:0016491">
    <property type="term" value="F:oxidoreductase activity"/>
    <property type="evidence" value="ECO:0007669"/>
    <property type="project" value="UniProtKB-KW"/>
</dbReference>
<evidence type="ECO:0000256" key="7">
    <source>
        <dbReference type="ARBA" id="ARBA00023098"/>
    </source>
</evidence>
<dbReference type="InterPro" id="IPR054357">
    <property type="entry name" value="MFE-2_N"/>
</dbReference>
<dbReference type="FunFam" id="3.30.1050.10:FF:000001">
    <property type="entry name" value="Putative Non-specific lipid-transfer protein"/>
    <property type="match status" value="1"/>
</dbReference>
<dbReference type="InterPro" id="IPR003033">
    <property type="entry name" value="SCP2_sterol-bd_dom"/>
</dbReference>
<dbReference type="CDD" id="cd03448">
    <property type="entry name" value="HDE_HSD"/>
    <property type="match status" value="1"/>
</dbReference>
<dbReference type="InterPro" id="IPR036291">
    <property type="entry name" value="NAD(P)-bd_dom_sf"/>
</dbReference>
<dbReference type="Pfam" id="PF02036">
    <property type="entry name" value="SCP2"/>
    <property type="match status" value="2"/>
</dbReference>
<dbReference type="Pfam" id="PF00106">
    <property type="entry name" value="adh_short"/>
    <property type="match status" value="2"/>
</dbReference>
<keyword evidence="8" id="KW-0576">Peroxisome</keyword>
<dbReference type="SMART" id="SM00822">
    <property type="entry name" value="PKS_KR"/>
    <property type="match status" value="1"/>
</dbReference>
<comment type="caution">
    <text evidence="13">The sequence shown here is derived from an EMBL/GenBank/DDBJ whole genome shotgun (WGS) entry which is preliminary data.</text>
</comment>
<dbReference type="VEuPathDB" id="FungiDB:SeMB42_g00635"/>
<protein>
    <recommendedName>
        <fullName evidence="12">Ketoreductase domain-containing protein</fullName>
    </recommendedName>
</protein>
<name>A0A507DRZ7_9FUNG</name>